<feature type="non-terminal residue" evidence="2">
    <location>
        <position position="1"/>
    </location>
</feature>
<feature type="compositionally biased region" description="Polar residues" evidence="1">
    <location>
        <begin position="13"/>
        <end position="22"/>
    </location>
</feature>
<evidence type="ECO:0000256" key="1">
    <source>
        <dbReference type="SAM" id="MobiDB-lite"/>
    </source>
</evidence>
<dbReference type="AlphaFoldDB" id="A0A392T107"/>
<reference evidence="2 3" key="1">
    <citation type="journal article" date="2018" name="Front. Plant Sci.">
        <title>Red Clover (Trifolium pratense) and Zigzag Clover (T. medium) - A Picture of Genomic Similarities and Differences.</title>
        <authorList>
            <person name="Dluhosova J."/>
            <person name="Istvanek J."/>
            <person name="Nedelnik J."/>
            <person name="Repkova J."/>
        </authorList>
    </citation>
    <scope>NUCLEOTIDE SEQUENCE [LARGE SCALE GENOMIC DNA]</scope>
    <source>
        <strain evidence="3">cv. 10/8</strain>
        <tissue evidence="2">Leaf</tissue>
    </source>
</reference>
<evidence type="ECO:0000313" key="3">
    <source>
        <dbReference type="Proteomes" id="UP000265520"/>
    </source>
</evidence>
<dbReference type="EMBL" id="LXQA010473710">
    <property type="protein sequence ID" value="MCI54067.1"/>
    <property type="molecule type" value="Genomic_DNA"/>
</dbReference>
<sequence>STHCNPERALCSPESTTGSGYNVGSGTTFLGCNTGSDSTFSGCNTSSDATADPDYYR</sequence>
<feature type="region of interest" description="Disordered" evidence="1">
    <location>
        <begin position="37"/>
        <end position="57"/>
    </location>
</feature>
<name>A0A392T107_9FABA</name>
<protein>
    <submittedName>
        <fullName evidence="2">Uncharacterized protein</fullName>
    </submittedName>
</protein>
<evidence type="ECO:0000313" key="2">
    <source>
        <dbReference type="EMBL" id="MCI54067.1"/>
    </source>
</evidence>
<comment type="caution">
    <text evidence="2">The sequence shown here is derived from an EMBL/GenBank/DDBJ whole genome shotgun (WGS) entry which is preliminary data.</text>
</comment>
<organism evidence="2 3">
    <name type="scientific">Trifolium medium</name>
    <dbReference type="NCBI Taxonomy" id="97028"/>
    <lineage>
        <taxon>Eukaryota</taxon>
        <taxon>Viridiplantae</taxon>
        <taxon>Streptophyta</taxon>
        <taxon>Embryophyta</taxon>
        <taxon>Tracheophyta</taxon>
        <taxon>Spermatophyta</taxon>
        <taxon>Magnoliopsida</taxon>
        <taxon>eudicotyledons</taxon>
        <taxon>Gunneridae</taxon>
        <taxon>Pentapetalae</taxon>
        <taxon>rosids</taxon>
        <taxon>fabids</taxon>
        <taxon>Fabales</taxon>
        <taxon>Fabaceae</taxon>
        <taxon>Papilionoideae</taxon>
        <taxon>50 kb inversion clade</taxon>
        <taxon>NPAAA clade</taxon>
        <taxon>Hologalegina</taxon>
        <taxon>IRL clade</taxon>
        <taxon>Trifolieae</taxon>
        <taxon>Trifolium</taxon>
    </lineage>
</organism>
<feature type="compositionally biased region" description="Polar residues" evidence="1">
    <location>
        <begin position="37"/>
        <end position="49"/>
    </location>
</feature>
<feature type="region of interest" description="Disordered" evidence="1">
    <location>
        <begin position="1"/>
        <end position="22"/>
    </location>
</feature>
<keyword evidence="3" id="KW-1185">Reference proteome</keyword>
<proteinExistence type="predicted"/>
<accession>A0A392T107</accession>
<dbReference type="Proteomes" id="UP000265520">
    <property type="component" value="Unassembled WGS sequence"/>
</dbReference>